<proteinExistence type="predicted"/>
<evidence type="ECO:0000313" key="3">
    <source>
        <dbReference type="EMBL" id="GAB1296653.1"/>
    </source>
</evidence>
<dbReference type="InterPro" id="IPR029071">
    <property type="entry name" value="Ubiquitin-like_domsf"/>
</dbReference>
<dbReference type="PROSITE" id="PS50053">
    <property type="entry name" value="UBIQUITIN_2"/>
    <property type="match status" value="2"/>
</dbReference>
<dbReference type="PANTHER" id="PTHR13248:SF3">
    <property type="entry name" value="ELONGIN B-LIKE"/>
    <property type="match status" value="1"/>
</dbReference>
<gene>
    <name evidence="3" type="ORF">APTSU1_001188800</name>
</gene>
<feature type="domain" description="Ubiquitin-like" evidence="2">
    <location>
        <begin position="1"/>
        <end position="65"/>
    </location>
</feature>
<accession>A0ABQ0FBL3</accession>
<reference evidence="3 4" key="1">
    <citation type="submission" date="2024-08" db="EMBL/GenBank/DDBJ databases">
        <title>The draft genome of Apodemus speciosus.</title>
        <authorList>
            <person name="Nabeshima K."/>
            <person name="Suzuki S."/>
            <person name="Onuma M."/>
        </authorList>
    </citation>
    <scope>NUCLEOTIDE SEQUENCE [LARGE SCALE GENOMIC DNA]</scope>
    <source>
        <strain evidence="3">IB14-021</strain>
    </source>
</reference>
<keyword evidence="4" id="KW-1185">Reference proteome</keyword>
<sequence length="219" mass="24816">MTVFLMIRYKNTTIFTEAEESSKVLELKLLVEGILKRPPEEQLLFKDNQLLDETKTLREYGLTSQVAMPHAPVTLSLAWRPEEDLAALDIDPYSGPPERPESPERPERPEGFIKPEAATEMTVFLMIRHKNTTIFTEAKESSKVLELKLLVEGILKRPPEEQRLFKDNQLLDETKTLRECGLTSQVAMPQAAITVGLALRAGDAFEDLDIHPYSCPELP</sequence>
<protein>
    <submittedName>
        <fullName evidence="3">Elongin B-like</fullName>
    </submittedName>
</protein>
<dbReference type="InterPro" id="IPR039049">
    <property type="entry name" value="ELOB"/>
</dbReference>
<feature type="compositionally biased region" description="Basic and acidic residues" evidence="1">
    <location>
        <begin position="98"/>
        <end position="113"/>
    </location>
</feature>
<evidence type="ECO:0000313" key="4">
    <source>
        <dbReference type="Proteomes" id="UP001623349"/>
    </source>
</evidence>
<dbReference type="Proteomes" id="UP001623349">
    <property type="component" value="Unassembled WGS sequence"/>
</dbReference>
<organism evidence="3 4">
    <name type="scientific">Apodemus speciosus</name>
    <name type="common">Large Japanese field mouse</name>
    <dbReference type="NCBI Taxonomy" id="105296"/>
    <lineage>
        <taxon>Eukaryota</taxon>
        <taxon>Metazoa</taxon>
        <taxon>Chordata</taxon>
        <taxon>Craniata</taxon>
        <taxon>Vertebrata</taxon>
        <taxon>Euteleostomi</taxon>
        <taxon>Mammalia</taxon>
        <taxon>Eutheria</taxon>
        <taxon>Euarchontoglires</taxon>
        <taxon>Glires</taxon>
        <taxon>Rodentia</taxon>
        <taxon>Myomorpha</taxon>
        <taxon>Muroidea</taxon>
        <taxon>Muridae</taxon>
        <taxon>Murinae</taxon>
        <taxon>Apodemus</taxon>
    </lineage>
</organism>
<feature type="region of interest" description="Disordered" evidence="1">
    <location>
        <begin position="88"/>
        <end position="114"/>
    </location>
</feature>
<dbReference type="PANTHER" id="PTHR13248">
    <property type="entry name" value="TRANSCRIPTION ELONGATION FACTOR B POLYPEPTIDE 2"/>
    <property type="match status" value="1"/>
</dbReference>
<comment type="caution">
    <text evidence="3">The sequence shown here is derived from an EMBL/GenBank/DDBJ whole genome shotgun (WGS) entry which is preliminary data.</text>
</comment>
<dbReference type="Pfam" id="PF00240">
    <property type="entry name" value="ubiquitin"/>
    <property type="match status" value="2"/>
</dbReference>
<evidence type="ECO:0000256" key="1">
    <source>
        <dbReference type="SAM" id="MobiDB-lite"/>
    </source>
</evidence>
<dbReference type="InterPro" id="IPR000626">
    <property type="entry name" value="Ubiquitin-like_dom"/>
</dbReference>
<name>A0ABQ0FBL3_APOSI</name>
<dbReference type="CDD" id="cd01788">
    <property type="entry name" value="Ubl_ElonginB"/>
    <property type="match status" value="1"/>
</dbReference>
<dbReference type="SMART" id="SM00213">
    <property type="entry name" value="UBQ"/>
    <property type="match status" value="2"/>
</dbReference>
<dbReference type="Gene3D" id="3.10.20.90">
    <property type="entry name" value="Phosphatidylinositol 3-kinase Catalytic Subunit, Chain A, domain 1"/>
    <property type="match status" value="2"/>
</dbReference>
<feature type="domain" description="Ubiquitin-like" evidence="2">
    <location>
        <begin position="121"/>
        <end position="185"/>
    </location>
</feature>
<dbReference type="SUPFAM" id="SSF54236">
    <property type="entry name" value="Ubiquitin-like"/>
    <property type="match status" value="2"/>
</dbReference>
<dbReference type="EMBL" id="BAAFST010000011">
    <property type="protein sequence ID" value="GAB1296653.1"/>
    <property type="molecule type" value="Genomic_DNA"/>
</dbReference>
<evidence type="ECO:0000259" key="2">
    <source>
        <dbReference type="PROSITE" id="PS50053"/>
    </source>
</evidence>